<protein>
    <recommendedName>
        <fullName evidence="3">DUF4170 domain-containing protein</fullName>
    </recommendedName>
</protein>
<name>A0ABU0MBY4_9HYPH</name>
<keyword evidence="2" id="KW-1185">Reference proteome</keyword>
<gene>
    <name evidence="1" type="ORF">QO015_004093</name>
</gene>
<proteinExistence type="predicted"/>
<evidence type="ECO:0000313" key="2">
    <source>
        <dbReference type="Proteomes" id="UP001223743"/>
    </source>
</evidence>
<dbReference type="EMBL" id="JAUSWJ010000001">
    <property type="protein sequence ID" value="MDQ0518480.1"/>
    <property type="molecule type" value="Genomic_DNA"/>
</dbReference>
<dbReference type="Gene3D" id="3.30.70.2400">
    <property type="entry name" value="Uncharacterised protein PF13773, DUF4170"/>
    <property type="match status" value="1"/>
</dbReference>
<evidence type="ECO:0008006" key="3">
    <source>
        <dbReference type="Google" id="ProtNLM"/>
    </source>
</evidence>
<dbReference type="RefSeq" id="WP_266284026.1">
    <property type="nucleotide sequence ID" value="NZ_JAPKNF010000004.1"/>
</dbReference>
<organism evidence="1 2">
    <name type="scientific">Kaistia geumhonensis</name>
    <dbReference type="NCBI Taxonomy" id="410839"/>
    <lineage>
        <taxon>Bacteria</taxon>
        <taxon>Pseudomonadati</taxon>
        <taxon>Pseudomonadota</taxon>
        <taxon>Alphaproteobacteria</taxon>
        <taxon>Hyphomicrobiales</taxon>
        <taxon>Kaistiaceae</taxon>
        <taxon>Kaistia</taxon>
    </lineage>
</organism>
<reference evidence="1 2" key="1">
    <citation type="submission" date="2023-07" db="EMBL/GenBank/DDBJ databases">
        <title>Genomic Encyclopedia of Type Strains, Phase IV (KMG-IV): sequencing the most valuable type-strain genomes for metagenomic binning, comparative biology and taxonomic classification.</title>
        <authorList>
            <person name="Goeker M."/>
        </authorList>
    </citation>
    <scope>NUCLEOTIDE SEQUENCE [LARGE SCALE GENOMIC DNA]</scope>
    <source>
        <strain evidence="1 2">B1-1</strain>
    </source>
</reference>
<evidence type="ECO:0000313" key="1">
    <source>
        <dbReference type="EMBL" id="MDQ0518480.1"/>
    </source>
</evidence>
<dbReference type="Proteomes" id="UP001223743">
    <property type="component" value="Unassembled WGS sequence"/>
</dbReference>
<dbReference type="Pfam" id="PF13773">
    <property type="entry name" value="DUF4170"/>
    <property type="match status" value="1"/>
</dbReference>
<sequence>MQTSRFWIVGGEYATTAFEKLIEGSEKVIGPYADRRTAEAAWRRLAEASRSQACVRFTIAAE</sequence>
<dbReference type="InterPro" id="IPR025226">
    <property type="entry name" value="DUF4170"/>
</dbReference>
<comment type="caution">
    <text evidence="1">The sequence shown here is derived from an EMBL/GenBank/DDBJ whole genome shotgun (WGS) entry which is preliminary data.</text>
</comment>
<accession>A0ABU0MBY4</accession>